<dbReference type="Pfam" id="PF04087">
    <property type="entry name" value="DUF389"/>
    <property type="match status" value="1"/>
</dbReference>
<protein>
    <recommendedName>
        <fullName evidence="5">DUF389 domain-containing protein</fullName>
    </recommendedName>
</protein>
<reference evidence="4" key="2">
    <citation type="submission" date="2023-11" db="UniProtKB">
        <authorList>
            <consortium name="WormBaseParasite"/>
        </authorList>
    </citation>
    <scope>IDENTIFICATION</scope>
</reference>
<accession>A0AA85JHD6</accession>
<evidence type="ECO:0000313" key="4">
    <source>
        <dbReference type="WBParaSite" id="TREG1_2040.1"/>
    </source>
</evidence>
<keyword evidence="2" id="KW-1133">Transmembrane helix</keyword>
<feature type="transmembrane region" description="Helical" evidence="2">
    <location>
        <begin position="284"/>
        <end position="306"/>
    </location>
</feature>
<feature type="transmembrane region" description="Helical" evidence="2">
    <location>
        <begin position="354"/>
        <end position="379"/>
    </location>
</feature>
<evidence type="ECO:0000256" key="2">
    <source>
        <dbReference type="SAM" id="Phobius"/>
    </source>
</evidence>
<sequence>MACLIRTVFPKKGDNPTAGSQSSNVDNDIPLEEIPMEESVKQILTDEHIYDDQWSVSRNKSYFVVQFSVSDSNKMERILDRLAYFNIGKTNDSSIMVTEPMINVQKRNKEGKSGVISYSAIQNFIGTLKSRLCVAQVYNEINQRGSFDMNYLCFLLCAAIVANIALVTNSAGVVFASMLLSPLMDPIMCILFGLNLRDRNMTTKGIRNTSVSLIICVMIGLTFGYVAHLISAFQDVKPYPTGEMAIRGELRSFIGSMLVAAFSGVSVSFAILSKRLSALIGNAISLSLLPPAVNCGHLLLLSLLAISSGEKVQYEAITNRELNQTTTVHYCTYSWIRQYEFLYMQNPCNAPLEFLYVGLSSFCLVTMNILLILITGYTVNKIKNLVPLSFTNEITRRFYQKDLREVRENYKCLHKFDASDLATYAYNEYLRLNKINSQDGELTNLDSENAEQIVNEFHTIMKDLKKDPYLQTITAETTQGDSSFLRKFIEKSSELSTKNAVKRLKHHHTFCHPTTTFQLGDDETVGNVNNATRNRNTTTSSSAAAGGGGADRAGANGTLANHHYHINSNTYHSDDNRASNRNSDVYRIKLLNRLAFEVNSPTTIPENPQINNDANLSPLIGKSKYKRLHAEIMDLHSGKNQKGEPSLRTSSSTGRFEVVSVECPSESIYTNTERQEKTAGENSNNNNNNNSSTLKSIV</sequence>
<feature type="compositionally biased region" description="Low complexity" evidence="1">
    <location>
        <begin position="682"/>
        <end position="692"/>
    </location>
</feature>
<evidence type="ECO:0000313" key="3">
    <source>
        <dbReference type="Proteomes" id="UP000050795"/>
    </source>
</evidence>
<dbReference type="PANTHER" id="PTHR20992">
    <property type="entry name" value="AT15442P-RELATED"/>
    <property type="match status" value="1"/>
</dbReference>
<feature type="region of interest" description="Disordered" evidence="1">
    <location>
        <begin position="667"/>
        <end position="698"/>
    </location>
</feature>
<name>A0AA85JHD6_TRIRE</name>
<feature type="region of interest" description="Disordered" evidence="1">
    <location>
        <begin position="522"/>
        <end position="556"/>
    </location>
</feature>
<organism evidence="3 4">
    <name type="scientific">Trichobilharzia regenti</name>
    <name type="common">Nasal bird schistosome</name>
    <dbReference type="NCBI Taxonomy" id="157069"/>
    <lineage>
        <taxon>Eukaryota</taxon>
        <taxon>Metazoa</taxon>
        <taxon>Spiralia</taxon>
        <taxon>Lophotrochozoa</taxon>
        <taxon>Platyhelminthes</taxon>
        <taxon>Trematoda</taxon>
        <taxon>Digenea</taxon>
        <taxon>Strigeidida</taxon>
        <taxon>Schistosomatoidea</taxon>
        <taxon>Schistosomatidae</taxon>
        <taxon>Trichobilharzia</taxon>
    </lineage>
</organism>
<reference evidence="3" key="1">
    <citation type="submission" date="2022-06" db="EMBL/GenBank/DDBJ databases">
        <authorList>
            <person name="Berger JAMES D."/>
            <person name="Berger JAMES D."/>
        </authorList>
    </citation>
    <scope>NUCLEOTIDE SEQUENCE [LARGE SCALE GENOMIC DNA]</scope>
</reference>
<dbReference type="InterPro" id="IPR005240">
    <property type="entry name" value="DUF389"/>
</dbReference>
<evidence type="ECO:0008006" key="5">
    <source>
        <dbReference type="Google" id="ProtNLM"/>
    </source>
</evidence>
<feature type="transmembrane region" description="Helical" evidence="2">
    <location>
        <begin position="208"/>
        <end position="233"/>
    </location>
</feature>
<feature type="transmembrane region" description="Helical" evidence="2">
    <location>
        <begin position="173"/>
        <end position="196"/>
    </location>
</feature>
<keyword evidence="2" id="KW-0472">Membrane</keyword>
<feature type="transmembrane region" description="Helical" evidence="2">
    <location>
        <begin position="149"/>
        <end position="167"/>
    </location>
</feature>
<dbReference type="Proteomes" id="UP000050795">
    <property type="component" value="Unassembled WGS sequence"/>
</dbReference>
<dbReference type="PANTHER" id="PTHR20992:SF9">
    <property type="entry name" value="AT15442P-RELATED"/>
    <property type="match status" value="1"/>
</dbReference>
<feature type="transmembrane region" description="Helical" evidence="2">
    <location>
        <begin position="253"/>
        <end position="272"/>
    </location>
</feature>
<proteinExistence type="predicted"/>
<dbReference type="AlphaFoldDB" id="A0AA85JHD6"/>
<feature type="compositionally biased region" description="Low complexity" evidence="1">
    <location>
        <begin position="525"/>
        <end position="544"/>
    </location>
</feature>
<evidence type="ECO:0000256" key="1">
    <source>
        <dbReference type="SAM" id="MobiDB-lite"/>
    </source>
</evidence>
<keyword evidence="2" id="KW-0812">Transmembrane</keyword>
<keyword evidence="3" id="KW-1185">Reference proteome</keyword>
<dbReference type="WBParaSite" id="TREG1_2040.1">
    <property type="protein sequence ID" value="TREG1_2040.1"/>
    <property type="gene ID" value="TREG1_2040"/>
</dbReference>